<dbReference type="InterPro" id="IPR014980">
    <property type="entry name" value="DOPA_dioxygen"/>
</dbReference>
<dbReference type="RefSeq" id="WP_206374726.1">
    <property type="nucleotide sequence ID" value="NZ_BSNF01000010.1"/>
</dbReference>
<name>A0ABQ5U9D0_9PROT</name>
<dbReference type="Pfam" id="PF08883">
    <property type="entry name" value="DOPA_dioxygen"/>
    <property type="match status" value="1"/>
</dbReference>
<dbReference type="Proteomes" id="UP001161409">
    <property type="component" value="Unassembled WGS sequence"/>
</dbReference>
<dbReference type="Gene3D" id="3.30.70.1240">
    <property type="entry name" value="DOPA-like domains"/>
    <property type="match status" value="1"/>
</dbReference>
<keyword evidence="2" id="KW-1185">Reference proteome</keyword>
<sequence>MSTPISNIEGYHAHIYYTPETRRQAEKIREIMGSKFEVILGRWHDKPVGPHPISMYQVAFSIAEFERLVPWLMLNHKDLDVLIHPLTGNDLADHSDFALWLGNKQPLDLSRLV</sequence>
<comment type="caution">
    <text evidence="1">The sequence shown here is derived from an EMBL/GenBank/DDBJ whole genome shotgun (WGS) entry which is preliminary data.</text>
</comment>
<dbReference type="SUPFAM" id="SSF143410">
    <property type="entry name" value="DOPA-like"/>
    <property type="match status" value="1"/>
</dbReference>
<proteinExistence type="predicted"/>
<reference evidence="1" key="2">
    <citation type="submission" date="2023-01" db="EMBL/GenBank/DDBJ databases">
        <title>Draft genome sequence of Sneathiella chinensis strain NBRC 103408.</title>
        <authorList>
            <person name="Sun Q."/>
            <person name="Mori K."/>
        </authorList>
    </citation>
    <scope>NUCLEOTIDE SEQUENCE</scope>
    <source>
        <strain evidence="1">NBRC 103408</strain>
    </source>
</reference>
<accession>A0ABQ5U9D0</accession>
<organism evidence="1 2">
    <name type="scientific">Sneathiella chinensis</name>
    <dbReference type="NCBI Taxonomy" id="349750"/>
    <lineage>
        <taxon>Bacteria</taxon>
        <taxon>Pseudomonadati</taxon>
        <taxon>Pseudomonadota</taxon>
        <taxon>Alphaproteobacteria</taxon>
        <taxon>Sneathiellales</taxon>
        <taxon>Sneathiellaceae</taxon>
        <taxon>Sneathiella</taxon>
    </lineage>
</organism>
<gene>
    <name evidence="1" type="ORF">GCM10007924_31390</name>
</gene>
<dbReference type="PANTHER" id="PTHR36423">
    <property type="entry name" value="AFR070WP"/>
    <property type="match status" value="1"/>
</dbReference>
<protein>
    <submittedName>
        <fullName evidence="1">DOPA 4,5-dioxygenase</fullName>
    </submittedName>
</protein>
<dbReference type="PIRSF" id="PIRSF028139">
    <property type="entry name" value="DOPA-diox_rel_Mll2280"/>
    <property type="match status" value="1"/>
</dbReference>
<evidence type="ECO:0000313" key="2">
    <source>
        <dbReference type="Proteomes" id="UP001161409"/>
    </source>
</evidence>
<dbReference type="EMBL" id="BSNF01000010">
    <property type="protein sequence ID" value="GLQ07917.1"/>
    <property type="molecule type" value="Genomic_DNA"/>
</dbReference>
<dbReference type="InterPro" id="IPR023389">
    <property type="entry name" value="DOPA-like_sf"/>
</dbReference>
<evidence type="ECO:0000313" key="1">
    <source>
        <dbReference type="EMBL" id="GLQ07917.1"/>
    </source>
</evidence>
<dbReference type="PANTHER" id="PTHR36423:SF2">
    <property type="entry name" value="AFR070WP"/>
    <property type="match status" value="1"/>
</dbReference>
<reference evidence="1" key="1">
    <citation type="journal article" date="2014" name="Int. J. Syst. Evol. Microbiol.">
        <title>Complete genome of a new Firmicutes species belonging to the dominant human colonic microbiota ('Ruminococcus bicirculans') reveals two chromosomes and a selective capacity to utilize plant glucans.</title>
        <authorList>
            <consortium name="NISC Comparative Sequencing Program"/>
            <person name="Wegmann U."/>
            <person name="Louis P."/>
            <person name="Goesmann A."/>
            <person name="Henrissat B."/>
            <person name="Duncan S.H."/>
            <person name="Flint H.J."/>
        </authorList>
    </citation>
    <scope>NUCLEOTIDE SEQUENCE</scope>
    <source>
        <strain evidence="1">NBRC 103408</strain>
    </source>
</reference>